<reference evidence="2 3" key="1">
    <citation type="submission" date="2022-10" db="EMBL/GenBank/DDBJ databases">
        <title>The complete genomes of actinobacterial strains from the NBC collection.</title>
        <authorList>
            <person name="Joergensen T.S."/>
            <person name="Alvarez Arevalo M."/>
            <person name="Sterndorff E.B."/>
            <person name="Faurdal D."/>
            <person name="Vuksanovic O."/>
            <person name="Mourched A.-S."/>
            <person name="Charusanti P."/>
            <person name="Shaw S."/>
            <person name="Blin K."/>
            <person name="Weber T."/>
        </authorList>
    </citation>
    <scope>NUCLEOTIDE SEQUENCE [LARGE SCALE GENOMIC DNA]</scope>
    <source>
        <strain evidence="2 3">NBC_00123</strain>
    </source>
</reference>
<evidence type="ECO:0000313" key="3">
    <source>
        <dbReference type="Proteomes" id="UP001622594"/>
    </source>
</evidence>
<keyword evidence="1" id="KW-1133">Transmembrane helix</keyword>
<keyword evidence="1" id="KW-0812">Transmembrane</keyword>
<dbReference type="EMBL" id="CP108188">
    <property type="protein sequence ID" value="WTR68457.1"/>
    <property type="molecule type" value="Genomic_DNA"/>
</dbReference>
<organism evidence="2 3">
    <name type="scientific">Streptomyces zaomyceticus</name>
    <dbReference type="NCBI Taxonomy" id="68286"/>
    <lineage>
        <taxon>Bacteria</taxon>
        <taxon>Bacillati</taxon>
        <taxon>Actinomycetota</taxon>
        <taxon>Actinomycetes</taxon>
        <taxon>Kitasatosporales</taxon>
        <taxon>Streptomycetaceae</taxon>
        <taxon>Streptomyces</taxon>
    </lineage>
</organism>
<proteinExistence type="predicted"/>
<evidence type="ECO:0000313" key="2">
    <source>
        <dbReference type="EMBL" id="WTR68457.1"/>
    </source>
</evidence>
<feature type="transmembrane region" description="Helical" evidence="1">
    <location>
        <begin position="223"/>
        <end position="241"/>
    </location>
</feature>
<feature type="transmembrane region" description="Helical" evidence="1">
    <location>
        <begin position="261"/>
        <end position="279"/>
    </location>
</feature>
<gene>
    <name evidence="2" type="ORF">OG814_03825</name>
</gene>
<dbReference type="Pfam" id="PF14494">
    <property type="entry name" value="DUF4436"/>
    <property type="match status" value="1"/>
</dbReference>
<feature type="transmembrane region" description="Helical" evidence="1">
    <location>
        <begin position="191"/>
        <end position="211"/>
    </location>
</feature>
<accession>A0ABZ1L1R8</accession>
<keyword evidence="3" id="KW-1185">Reference proteome</keyword>
<protein>
    <submittedName>
        <fullName evidence="2">DUF4436 domain-containing protein</fullName>
    </submittedName>
</protein>
<dbReference type="Proteomes" id="UP001622594">
    <property type="component" value="Chromosome"/>
</dbReference>
<name>A0ABZ1L1R8_9ACTN</name>
<dbReference type="RefSeq" id="WP_406333410.1">
    <property type="nucleotide sequence ID" value="NZ_CP108188.1"/>
</dbReference>
<dbReference type="InterPro" id="IPR027948">
    <property type="entry name" value="DUF4436"/>
</dbReference>
<sequence length="293" mass="30879">MSLKRRHPRAPGGPLSTALVLLAVAAAALCGLWLQFGERQDLDTRYTAGGQTPDRIDIDASVQRVDAAGRELVLRVLVTPRGGLAEAGGASPAEDLTLQTSSSVRGDLAFPAHSRIATVDVPVALTGGAITDHPFDAYEAEMEFGAVQGGESVPVHMTLVNRDALFSLAVDTSEIRGAAVFAAEVARSRSVLVFSVFMMLAMWALAVAVLMGGRHLVRRRSGLTWPALGWMAATLFALAAFRNTAPGAPPIGGLLDYLAFFWAETLIAFCVIVVVVRAVRSEDPPPPRGAAAP</sequence>
<evidence type="ECO:0000256" key="1">
    <source>
        <dbReference type="SAM" id="Phobius"/>
    </source>
</evidence>
<keyword evidence="1" id="KW-0472">Membrane</keyword>